<proteinExistence type="predicted"/>
<keyword evidence="2" id="KW-1185">Reference proteome</keyword>
<evidence type="ECO:0000313" key="1">
    <source>
        <dbReference type="EMBL" id="KCB24958.1"/>
    </source>
</evidence>
<comment type="caution">
    <text evidence="1">The sequence shown here is derived from an EMBL/GenBank/DDBJ whole genome shotgun (WGS) entry which is preliminary data.</text>
</comment>
<sequence>MDMGTTVMLSVLAAVIGFGLWVANNVTRAEGADKPARRD</sequence>
<dbReference type="EMBL" id="JHEM01000010">
    <property type="protein sequence ID" value="KCB24958.1"/>
    <property type="molecule type" value="Genomic_DNA"/>
</dbReference>
<evidence type="ECO:0000313" key="2">
    <source>
        <dbReference type="Proteomes" id="UP000025748"/>
    </source>
</evidence>
<accession>A0ABR4R368</accession>
<gene>
    <name evidence="1" type="ORF">L544_0846</name>
</gene>
<protein>
    <submittedName>
        <fullName evidence="1">Uncharacterized protein</fullName>
    </submittedName>
</protein>
<dbReference type="Proteomes" id="UP000025748">
    <property type="component" value="Unassembled WGS sequence"/>
</dbReference>
<organism evidence="1 2">
    <name type="scientific">Bordetella hinzii OH87 BAL007II</name>
    <dbReference type="NCBI Taxonomy" id="1331262"/>
    <lineage>
        <taxon>Bacteria</taxon>
        <taxon>Pseudomonadati</taxon>
        <taxon>Pseudomonadota</taxon>
        <taxon>Betaproteobacteria</taxon>
        <taxon>Burkholderiales</taxon>
        <taxon>Alcaligenaceae</taxon>
        <taxon>Bordetella</taxon>
    </lineage>
</organism>
<reference evidence="1 2" key="1">
    <citation type="submission" date="2014-03" db="EMBL/GenBank/DDBJ databases">
        <title>Genome sequence of Bordetella hinzii.</title>
        <authorList>
            <person name="Register K."/>
            <person name="Harvill E."/>
            <person name="Goodfield L.L."/>
            <person name="Ivanov Y.V."/>
            <person name="Meyer J.A."/>
            <person name="Muse S.J."/>
            <person name="Jacobs N."/>
            <person name="Bendor L."/>
            <person name="Smallridge W.E."/>
            <person name="Brinkac L.M."/>
            <person name="Sanka R."/>
            <person name="Kim M."/>
            <person name="Losada L."/>
        </authorList>
    </citation>
    <scope>NUCLEOTIDE SEQUENCE [LARGE SCALE GENOMIC DNA]</scope>
    <source>
        <strain evidence="1 2">OH87 BAL007II</strain>
    </source>
</reference>
<name>A0ABR4R368_9BORD</name>